<feature type="transmembrane region" description="Helical" evidence="1">
    <location>
        <begin position="136"/>
        <end position="153"/>
    </location>
</feature>
<feature type="transmembrane region" description="Helical" evidence="1">
    <location>
        <begin position="185"/>
        <end position="207"/>
    </location>
</feature>
<feature type="transmembrane region" description="Helical" evidence="1">
    <location>
        <begin position="97"/>
        <end position="115"/>
    </location>
</feature>
<gene>
    <name evidence="2" type="ORF">COA71_04920</name>
</gene>
<dbReference type="InterPro" id="IPR011435">
    <property type="entry name" value="UmpAB"/>
</dbReference>
<protein>
    <recommendedName>
        <fullName evidence="4">DUF1538 domain-containing protein</fullName>
    </recommendedName>
</protein>
<keyword evidence="1" id="KW-0472">Membrane</keyword>
<comment type="caution">
    <text evidence="2">The sequence shown here is derived from an EMBL/GenBank/DDBJ whole genome shotgun (WGS) entry which is preliminary data.</text>
</comment>
<proteinExistence type="predicted"/>
<dbReference type="EMBL" id="NVWI01000002">
    <property type="protein sequence ID" value="PCJ42843.1"/>
    <property type="molecule type" value="Genomic_DNA"/>
</dbReference>
<feature type="transmembrane region" description="Helical" evidence="1">
    <location>
        <begin position="515"/>
        <end position="535"/>
    </location>
</feature>
<keyword evidence="1" id="KW-0812">Transmembrane</keyword>
<evidence type="ECO:0000256" key="1">
    <source>
        <dbReference type="SAM" id="Phobius"/>
    </source>
</evidence>
<feature type="transmembrane region" description="Helical" evidence="1">
    <location>
        <begin position="276"/>
        <end position="301"/>
    </location>
</feature>
<evidence type="ECO:0008006" key="4">
    <source>
        <dbReference type="Google" id="ProtNLM"/>
    </source>
</evidence>
<accession>A0A2A5CGG5</accession>
<keyword evidence="1" id="KW-1133">Transmembrane helix</keyword>
<feature type="transmembrane region" description="Helical" evidence="1">
    <location>
        <begin position="364"/>
        <end position="387"/>
    </location>
</feature>
<feature type="transmembrane region" description="Helical" evidence="1">
    <location>
        <begin position="413"/>
        <end position="441"/>
    </location>
</feature>
<name>A0A2A5CGG5_9GAMM</name>
<feature type="transmembrane region" description="Helical" evidence="1">
    <location>
        <begin position="71"/>
        <end position="91"/>
    </location>
</feature>
<feature type="transmembrane region" description="Helical" evidence="1">
    <location>
        <begin position="237"/>
        <end position="264"/>
    </location>
</feature>
<organism evidence="2 3">
    <name type="scientific">SAR86 cluster bacterium</name>
    <dbReference type="NCBI Taxonomy" id="2030880"/>
    <lineage>
        <taxon>Bacteria</taxon>
        <taxon>Pseudomonadati</taxon>
        <taxon>Pseudomonadota</taxon>
        <taxon>Gammaproteobacteria</taxon>
        <taxon>SAR86 cluster</taxon>
    </lineage>
</organism>
<feature type="transmembrane region" description="Helical" evidence="1">
    <location>
        <begin position="214"/>
        <end position="231"/>
    </location>
</feature>
<feature type="transmembrane region" description="Helical" evidence="1">
    <location>
        <begin position="461"/>
        <end position="478"/>
    </location>
</feature>
<dbReference type="Pfam" id="PF07556">
    <property type="entry name" value="DUF1538"/>
    <property type="match status" value="2"/>
</dbReference>
<reference evidence="3" key="1">
    <citation type="submission" date="2017-08" db="EMBL/GenBank/DDBJ databases">
        <title>A dynamic microbial community with high functional redundancy inhabits the cold, oxic subseafloor aquifer.</title>
        <authorList>
            <person name="Tully B.J."/>
            <person name="Wheat C.G."/>
            <person name="Glazer B.T."/>
            <person name="Huber J.A."/>
        </authorList>
    </citation>
    <scope>NUCLEOTIDE SEQUENCE [LARGE SCALE GENOMIC DNA]</scope>
</reference>
<feature type="transmembrane region" description="Helical" evidence="1">
    <location>
        <begin position="333"/>
        <end position="355"/>
    </location>
</feature>
<evidence type="ECO:0000313" key="3">
    <source>
        <dbReference type="Proteomes" id="UP000228987"/>
    </source>
</evidence>
<feature type="transmembrane region" description="Helical" evidence="1">
    <location>
        <begin position="547"/>
        <end position="566"/>
    </location>
</feature>
<sequence length="594" mass="63360">MTNKIRYGDYFREASIARKIISYNDLVPALQYDSEGNALPYRAAKIQLRAFDAYRIIKPYTQVRIVEQMKAVLPLALYLVFFQILILRQSVEESSTIAAGLVAVILGLMLFMEGLKVGLMPLGEALGSSLPVKSTLPVVLFITCLLGIGVTYAEPAIGALKTAGQIVDVTQAPYLYALLNDWAEVLVLIVGLGVGLAAVLGTSRFIYGWGLKKMIYFTLIPALGLSLYISTQEDLKTILGLAWDCGAVTTGPVTVPLVLALGIGISSSAGKKSSSLSGFGIVTLASLFPIIAVQLLALYVAATNDPESIIQAALMSTQAVNTGLLQQTPWLEIVGGLRAIVPLVIFLLLVLTVFLKERLQRPGIIFYGISLCVIGMIVFSLGLNFGLSKLGSQSGGLVPAAFMLHDQVMASPLYGTLLGLLIAFLFAWILGFGATLAEPALNALGYTVQNLTNGAFRKSTLMYAVSLGVACGISVGVAKIIFNIPIIFLIIPGYLVAVVLTILSSEEFVNIAWDSAGVTTGPVTVPLVLAMGLGFGRSMDAVEGFGILAMASIGPIIAVMSTGLWINWRIKRRHQAEDSADDIKAEHRPEEVLA</sequence>
<dbReference type="Proteomes" id="UP000228987">
    <property type="component" value="Unassembled WGS sequence"/>
</dbReference>
<dbReference type="AlphaFoldDB" id="A0A2A5CGG5"/>
<feature type="transmembrane region" description="Helical" evidence="1">
    <location>
        <begin position="484"/>
        <end position="503"/>
    </location>
</feature>
<evidence type="ECO:0000313" key="2">
    <source>
        <dbReference type="EMBL" id="PCJ42843.1"/>
    </source>
</evidence>